<sequence length="207" mass="22311">MTPRDAVLLRQLLALLWRHLRAGRGRGDAVAAEIQRIEAGLDHVGNSPRPWPQSPSPLGPILDAALADVGDPDLAGVLRIIGPHLPWRYGYAPRSDAPGLENRMGWAELVGPEAPFLSSSICLGLTVIGPNTHYLPHRHPAVEVYLVLAGHALWWGEGLTTEPPPGAFILHPSQAVHAMRTGTEPLLALYTWSGDIQSPSVWAESPA</sequence>
<dbReference type="HOGENOM" id="CLU_107154_1_0_5"/>
<dbReference type="InterPro" id="IPR031723">
    <property type="entry name" value="DMSP_lyase"/>
</dbReference>
<dbReference type="Pfam" id="PF16867">
    <property type="entry name" value="DMSP_lyase"/>
    <property type="match status" value="1"/>
</dbReference>
<dbReference type="eggNOG" id="COG0662">
    <property type="taxonomic scope" value="Bacteria"/>
</dbReference>
<evidence type="ECO:0008006" key="3">
    <source>
        <dbReference type="Google" id="ProtNLM"/>
    </source>
</evidence>
<keyword evidence="2" id="KW-1185">Reference proteome</keyword>
<accession>H6SKV8</accession>
<dbReference type="STRING" id="1150469.RSPPHO_01997"/>
<name>H6SKV8_PARPM</name>
<gene>
    <name evidence="1" type="ORF">RSPPHO_01997</name>
</gene>
<organism evidence="1 2">
    <name type="scientific">Pararhodospirillum photometricum DSM 122</name>
    <dbReference type="NCBI Taxonomy" id="1150469"/>
    <lineage>
        <taxon>Bacteria</taxon>
        <taxon>Pseudomonadati</taxon>
        <taxon>Pseudomonadota</taxon>
        <taxon>Alphaproteobacteria</taxon>
        <taxon>Rhodospirillales</taxon>
        <taxon>Rhodospirillaceae</taxon>
        <taxon>Pararhodospirillum</taxon>
    </lineage>
</organism>
<dbReference type="EMBL" id="HE663493">
    <property type="protein sequence ID" value="CCG08623.1"/>
    <property type="molecule type" value="Genomic_DNA"/>
</dbReference>
<protein>
    <recommendedName>
        <fullName evidence="3">Dimethlysulfonioproprionate lyase</fullName>
    </recommendedName>
</protein>
<dbReference type="AlphaFoldDB" id="H6SKV8"/>
<dbReference type="PATRIC" id="fig|1150469.3.peg.2244"/>
<dbReference type="Proteomes" id="UP000033220">
    <property type="component" value="Chromosome DSM 122"/>
</dbReference>
<dbReference type="GO" id="GO:0047869">
    <property type="term" value="F:dimethylpropiothetin dethiomethylase activity"/>
    <property type="evidence" value="ECO:0007669"/>
    <property type="project" value="InterPro"/>
</dbReference>
<proteinExistence type="predicted"/>
<dbReference type="InterPro" id="IPR014710">
    <property type="entry name" value="RmlC-like_jellyroll"/>
</dbReference>
<evidence type="ECO:0000313" key="2">
    <source>
        <dbReference type="Proteomes" id="UP000033220"/>
    </source>
</evidence>
<dbReference type="RefSeq" id="WP_014415257.1">
    <property type="nucleotide sequence ID" value="NC_017059.1"/>
</dbReference>
<dbReference type="Gene3D" id="2.60.120.10">
    <property type="entry name" value="Jelly Rolls"/>
    <property type="match status" value="1"/>
</dbReference>
<dbReference type="InterPro" id="IPR011051">
    <property type="entry name" value="RmlC_Cupin_sf"/>
</dbReference>
<reference evidence="1 2" key="1">
    <citation type="submission" date="2012-02" db="EMBL/GenBank/DDBJ databases">
        <title>Shotgun genome sequence of Phaeospirillum photometricum DSM 122.</title>
        <authorList>
            <person name="Duquesne K."/>
            <person name="Sturgis J."/>
        </authorList>
    </citation>
    <scope>NUCLEOTIDE SEQUENCE [LARGE SCALE GENOMIC DNA]</scope>
    <source>
        <strain evidence="2">DSM122</strain>
    </source>
</reference>
<dbReference type="OrthoDB" id="9083851at2"/>
<dbReference type="SUPFAM" id="SSF51182">
    <property type="entry name" value="RmlC-like cupins"/>
    <property type="match status" value="1"/>
</dbReference>
<evidence type="ECO:0000313" key="1">
    <source>
        <dbReference type="EMBL" id="CCG08623.1"/>
    </source>
</evidence>
<dbReference type="KEGG" id="rpm:RSPPHO_01997"/>